<evidence type="ECO:0000313" key="9">
    <source>
        <dbReference type="Proteomes" id="UP001152607"/>
    </source>
</evidence>
<name>A0A9W4XHA2_9PLEO</name>
<keyword evidence="4" id="KW-0804">Transcription</keyword>
<comment type="caution">
    <text evidence="8">The sequence shown here is derived from an EMBL/GenBank/DDBJ whole genome shotgun (WGS) entry which is preliminary data.</text>
</comment>
<evidence type="ECO:0000259" key="7">
    <source>
        <dbReference type="PROSITE" id="PS50048"/>
    </source>
</evidence>
<gene>
    <name evidence="8" type="ORF">PDIGIT_LOCUS4927</name>
</gene>
<evidence type="ECO:0000256" key="5">
    <source>
        <dbReference type="ARBA" id="ARBA00023242"/>
    </source>
</evidence>
<dbReference type="Proteomes" id="UP001152607">
    <property type="component" value="Unassembled WGS sequence"/>
</dbReference>
<dbReference type="GO" id="GO:0000976">
    <property type="term" value="F:transcription cis-regulatory region binding"/>
    <property type="evidence" value="ECO:0007669"/>
    <property type="project" value="TreeGrafter"/>
</dbReference>
<keyword evidence="9" id="KW-1185">Reference proteome</keyword>
<dbReference type="CDD" id="cd12148">
    <property type="entry name" value="fungal_TF_MHR"/>
    <property type="match status" value="1"/>
</dbReference>
<evidence type="ECO:0000256" key="6">
    <source>
        <dbReference type="SAM" id="MobiDB-lite"/>
    </source>
</evidence>
<dbReference type="Pfam" id="PF00172">
    <property type="entry name" value="Zn_clus"/>
    <property type="match status" value="1"/>
</dbReference>
<feature type="domain" description="Zn(2)-C6 fungal-type" evidence="7">
    <location>
        <begin position="28"/>
        <end position="60"/>
    </location>
</feature>
<dbReference type="GO" id="GO:0008270">
    <property type="term" value="F:zinc ion binding"/>
    <property type="evidence" value="ECO:0007669"/>
    <property type="project" value="InterPro"/>
</dbReference>
<dbReference type="InterPro" id="IPR036864">
    <property type="entry name" value="Zn2-C6_fun-type_DNA-bd_sf"/>
</dbReference>
<dbReference type="PROSITE" id="PS00463">
    <property type="entry name" value="ZN2_CY6_FUNGAL_1"/>
    <property type="match status" value="1"/>
</dbReference>
<feature type="compositionally biased region" description="Polar residues" evidence="6">
    <location>
        <begin position="93"/>
        <end position="127"/>
    </location>
</feature>
<dbReference type="Gene3D" id="4.10.240.10">
    <property type="entry name" value="Zn(2)-C6 fungal-type DNA-binding domain"/>
    <property type="match status" value="1"/>
</dbReference>
<evidence type="ECO:0000256" key="3">
    <source>
        <dbReference type="ARBA" id="ARBA00023125"/>
    </source>
</evidence>
<dbReference type="CDD" id="cd00067">
    <property type="entry name" value="GAL4"/>
    <property type="match status" value="1"/>
</dbReference>
<sequence>MAASSAAVRFRNAYGDRKPPDITRRITACVACRKLKIKCHMTNSKPPCTRCKSRGLPCTVNKSIQMILEDDLTWKDSMEKRVKALEQLLVATNGVSNPDSQERQSPSHLSRNSQRSSWDFEPTSQNAIDLPESPSVPEIRSSTTGLNFSCSPGAFPASSLTCHPINDRGEISKNNPDLITKGCLPESVARDLLEYYRVHLDRHVYNILQDSSLDDLRRRSSMLTASVMTVAAFCSGSEHHAPCLKAFTDEVTGELFSKDHNFDEIRALCIGSLWLQDVSATLCGLAVRFGSELNLHRCITKMPHTDPKCYERTQLYFLVVVCDHHCSLRYGRPPMSQSLSSLKHPRTLLQSSISPVSDGKLICHLELWSINHQVFNLFGADVTSDFNSAKAIEIEKFSGYLDDWRKLWNDALARNRQLDQFTTQNLDIYYYSAKLCLCALIFRGPNVDPFIVGSDTARLAHYAVENAVLLMKSVTTAEQEVSKLPAYFITMIAFAAVFLLRIQSYSQSNFSVDQEEVLGPLRHLSDILTQCNTHPDHPLTVIRKGLITAFSAQSDPSSLSQQIPSSLLDFDFQLLPEDFLGLASSQNIDWNDFSTFETGVPESCDTDFGNLG</sequence>
<protein>
    <recommendedName>
        <fullName evidence="7">Zn(2)-C6 fungal-type domain-containing protein</fullName>
    </recommendedName>
</protein>
<dbReference type="GO" id="GO:0005634">
    <property type="term" value="C:nucleus"/>
    <property type="evidence" value="ECO:0007669"/>
    <property type="project" value="UniProtKB-SubCell"/>
</dbReference>
<dbReference type="EMBL" id="CAOQHR010000003">
    <property type="protein sequence ID" value="CAI6331898.1"/>
    <property type="molecule type" value="Genomic_DNA"/>
</dbReference>
<dbReference type="PROSITE" id="PS50048">
    <property type="entry name" value="ZN2_CY6_FUNGAL_2"/>
    <property type="match status" value="1"/>
</dbReference>
<evidence type="ECO:0000256" key="4">
    <source>
        <dbReference type="ARBA" id="ARBA00023163"/>
    </source>
</evidence>
<dbReference type="OrthoDB" id="4060227at2759"/>
<dbReference type="AlphaFoldDB" id="A0A9W4XHA2"/>
<organism evidence="8 9">
    <name type="scientific">Periconia digitata</name>
    <dbReference type="NCBI Taxonomy" id="1303443"/>
    <lineage>
        <taxon>Eukaryota</taxon>
        <taxon>Fungi</taxon>
        <taxon>Dikarya</taxon>
        <taxon>Ascomycota</taxon>
        <taxon>Pezizomycotina</taxon>
        <taxon>Dothideomycetes</taxon>
        <taxon>Pleosporomycetidae</taxon>
        <taxon>Pleosporales</taxon>
        <taxon>Massarineae</taxon>
        <taxon>Periconiaceae</taxon>
        <taxon>Periconia</taxon>
    </lineage>
</organism>
<keyword evidence="3" id="KW-0238">DNA-binding</keyword>
<dbReference type="PANTHER" id="PTHR31845">
    <property type="entry name" value="FINGER DOMAIN PROTEIN, PUTATIVE-RELATED"/>
    <property type="match status" value="1"/>
</dbReference>
<dbReference type="InterPro" id="IPR001138">
    <property type="entry name" value="Zn2Cys6_DnaBD"/>
</dbReference>
<dbReference type="SMART" id="SM00066">
    <property type="entry name" value="GAL4"/>
    <property type="match status" value="1"/>
</dbReference>
<keyword evidence="2" id="KW-0805">Transcription regulation</keyword>
<dbReference type="SUPFAM" id="SSF57701">
    <property type="entry name" value="Zn2/Cys6 DNA-binding domain"/>
    <property type="match status" value="1"/>
</dbReference>
<reference evidence="8" key="1">
    <citation type="submission" date="2023-01" db="EMBL/GenBank/DDBJ databases">
        <authorList>
            <person name="Van Ghelder C."/>
            <person name="Rancurel C."/>
        </authorList>
    </citation>
    <scope>NUCLEOTIDE SEQUENCE</scope>
    <source>
        <strain evidence="8">CNCM I-4278</strain>
    </source>
</reference>
<evidence type="ECO:0000313" key="8">
    <source>
        <dbReference type="EMBL" id="CAI6331898.1"/>
    </source>
</evidence>
<dbReference type="InterPro" id="IPR051089">
    <property type="entry name" value="prtT"/>
</dbReference>
<keyword evidence="5" id="KW-0539">Nucleus</keyword>
<dbReference type="GO" id="GO:0000981">
    <property type="term" value="F:DNA-binding transcription factor activity, RNA polymerase II-specific"/>
    <property type="evidence" value="ECO:0007669"/>
    <property type="project" value="InterPro"/>
</dbReference>
<dbReference type="PANTHER" id="PTHR31845:SF17">
    <property type="entry name" value="ZN(II)2CYS6 TRANSCRIPTION FACTOR (EUROFUNG)"/>
    <property type="match status" value="1"/>
</dbReference>
<evidence type="ECO:0000256" key="1">
    <source>
        <dbReference type="ARBA" id="ARBA00004123"/>
    </source>
</evidence>
<evidence type="ECO:0000256" key="2">
    <source>
        <dbReference type="ARBA" id="ARBA00023015"/>
    </source>
</evidence>
<proteinExistence type="predicted"/>
<accession>A0A9W4XHA2</accession>
<feature type="region of interest" description="Disordered" evidence="6">
    <location>
        <begin position="93"/>
        <end position="142"/>
    </location>
</feature>
<comment type="subcellular location">
    <subcellularLocation>
        <location evidence="1">Nucleus</location>
    </subcellularLocation>
</comment>